<organism evidence="1 2">
    <name type="scientific">Plakobranchus ocellatus</name>
    <dbReference type="NCBI Taxonomy" id="259542"/>
    <lineage>
        <taxon>Eukaryota</taxon>
        <taxon>Metazoa</taxon>
        <taxon>Spiralia</taxon>
        <taxon>Lophotrochozoa</taxon>
        <taxon>Mollusca</taxon>
        <taxon>Gastropoda</taxon>
        <taxon>Heterobranchia</taxon>
        <taxon>Euthyneura</taxon>
        <taxon>Panpulmonata</taxon>
        <taxon>Sacoglossa</taxon>
        <taxon>Placobranchoidea</taxon>
        <taxon>Plakobranchidae</taxon>
        <taxon>Plakobranchus</taxon>
    </lineage>
</organism>
<dbReference type="Proteomes" id="UP000735302">
    <property type="component" value="Unassembled WGS sequence"/>
</dbReference>
<dbReference type="EMBL" id="BLXT01007807">
    <property type="protein sequence ID" value="GFO42420.1"/>
    <property type="molecule type" value="Genomic_DNA"/>
</dbReference>
<evidence type="ECO:0000313" key="1">
    <source>
        <dbReference type="EMBL" id="GFO42420.1"/>
    </source>
</evidence>
<dbReference type="AlphaFoldDB" id="A0AAV4DEN2"/>
<protein>
    <submittedName>
        <fullName evidence="1">Reverse transcriptase</fullName>
    </submittedName>
</protein>
<reference evidence="1 2" key="1">
    <citation type="journal article" date="2021" name="Elife">
        <title>Chloroplast acquisition without the gene transfer in kleptoplastic sea slugs, Plakobranchus ocellatus.</title>
        <authorList>
            <person name="Maeda T."/>
            <person name="Takahashi S."/>
            <person name="Yoshida T."/>
            <person name="Shimamura S."/>
            <person name="Takaki Y."/>
            <person name="Nagai Y."/>
            <person name="Toyoda A."/>
            <person name="Suzuki Y."/>
            <person name="Arimoto A."/>
            <person name="Ishii H."/>
            <person name="Satoh N."/>
            <person name="Nishiyama T."/>
            <person name="Hasebe M."/>
            <person name="Maruyama T."/>
            <person name="Minagawa J."/>
            <person name="Obokata J."/>
            <person name="Shigenobu S."/>
        </authorList>
    </citation>
    <scope>NUCLEOTIDE SEQUENCE [LARGE SCALE GENOMIC DNA]</scope>
</reference>
<keyword evidence="1" id="KW-0808">Transferase</keyword>
<keyword evidence="1" id="KW-0695">RNA-directed DNA polymerase</keyword>
<accession>A0AAV4DEN2</accession>
<evidence type="ECO:0000313" key="2">
    <source>
        <dbReference type="Proteomes" id="UP000735302"/>
    </source>
</evidence>
<sequence>MNEFTRKWLGVSPGLTDIAMCCRKAKLKSIVEEYKCGKARRFRGSSSDIYSGLPLQLKTRALVFISEGENKSILMWKCHQHGYSEEELTGWV</sequence>
<comment type="caution">
    <text evidence="1">The sequence shown here is derived from an EMBL/GenBank/DDBJ whole genome shotgun (WGS) entry which is preliminary data.</text>
</comment>
<proteinExistence type="predicted"/>
<keyword evidence="1" id="KW-0548">Nucleotidyltransferase</keyword>
<gene>
    <name evidence="1" type="ORF">PoB_006892500</name>
</gene>
<keyword evidence="2" id="KW-1185">Reference proteome</keyword>
<name>A0AAV4DEN2_9GAST</name>
<dbReference type="GO" id="GO:0003964">
    <property type="term" value="F:RNA-directed DNA polymerase activity"/>
    <property type="evidence" value="ECO:0007669"/>
    <property type="project" value="UniProtKB-KW"/>
</dbReference>